<evidence type="ECO:0000259" key="3">
    <source>
        <dbReference type="Pfam" id="PF03330"/>
    </source>
</evidence>
<organism evidence="4 5">
    <name type="scientific">Agrocybe pediades</name>
    <dbReference type="NCBI Taxonomy" id="84607"/>
    <lineage>
        <taxon>Eukaryota</taxon>
        <taxon>Fungi</taxon>
        <taxon>Dikarya</taxon>
        <taxon>Basidiomycota</taxon>
        <taxon>Agaricomycotina</taxon>
        <taxon>Agaricomycetes</taxon>
        <taxon>Agaricomycetidae</taxon>
        <taxon>Agaricales</taxon>
        <taxon>Agaricineae</taxon>
        <taxon>Strophariaceae</taxon>
        <taxon>Agrocybe</taxon>
    </lineage>
</organism>
<evidence type="ECO:0000256" key="1">
    <source>
        <dbReference type="ARBA" id="ARBA00022729"/>
    </source>
</evidence>
<dbReference type="InterPro" id="IPR009009">
    <property type="entry name" value="RlpA-like_DPBB"/>
</dbReference>
<evidence type="ECO:0000313" key="5">
    <source>
        <dbReference type="Proteomes" id="UP000521872"/>
    </source>
</evidence>
<evidence type="ECO:0000256" key="2">
    <source>
        <dbReference type="SAM" id="SignalP"/>
    </source>
</evidence>
<dbReference type="Proteomes" id="UP000521872">
    <property type="component" value="Unassembled WGS sequence"/>
</dbReference>
<dbReference type="Pfam" id="PF03330">
    <property type="entry name" value="DPBB_1"/>
    <property type="match status" value="1"/>
</dbReference>
<dbReference type="Gene3D" id="2.40.40.10">
    <property type="entry name" value="RlpA-like domain"/>
    <property type="match status" value="1"/>
</dbReference>
<dbReference type="SUPFAM" id="SSF50685">
    <property type="entry name" value="Barwin-like endoglucanases"/>
    <property type="match status" value="1"/>
</dbReference>
<sequence length="118" mass="12341">MKFFLKPNVFATIALTTLVSAAQASFVGDATWFNTGLGSCGFNNVDSDFVVALNSAQAAGNAHCGQLIRVQFQATTILVQVVDTCPGCGVNGIDLSPGAFQALAPLDVGRIQVTWDFV</sequence>
<dbReference type="PANTHER" id="PTHR31836">
    <property type="match status" value="1"/>
</dbReference>
<dbReference type="PANTHER" id="PTHR31836:SF28">
    <property type="entry name" value="SRCR DOMAIN-CONTAINING PROTEIN-RELATED"/>
    <property type="match status" value="1"/>
</dbReference>
<feature type="chain" id="PRO_5034324100" description="RlpA-like protein double-psi beta-barrel domain-containing protein" evidence="2">
    <location>
        <begin position="25"/>
        <end position="118"/>
    </location>
</feature>
<keyword evidence="5" id="KW-1185">Reference proteome</keyword>
<comment type="caution">
    <text evidence="4">The sequence shown here is derived from an EMBL/GenBank/DDBJ whole genome shotgun (WGS) entry which is preliminary data.</text>
</comment>
<protein>
    <recommendedName>
        <fullName evidence="3">RlpA-like protein double-psi beta-barrel domain-containing protein</fullName>
    </recommendedName>
</protein>
<dbReference type="CDD" id="cd22191">
    <property type="entry name" value="DPBB_RlpA_EXP_N-like"/>
    <property type="match status" value="1"/>
</dbReference>
<dbReference type="EMBL" id="JAACJL010000031">
    <property type="protein sequence ID" value="KAF4616949.1"/>
    <property type="molecule type" value="Genomic_DNA"/>
</dbReference>
<keyword evidence="1 2" id="KW-0732">Signal</keyword>
<feature type="domain" description="RlpA-like protein double-psi beta-barrel" evidence="3">
    <location>
        <begin position="27"/>
        <end position="114"/>
    </location>
</feature>
<reference evidence="4 5" key="1">
    <citation type="submission" date="2019-12" db="EMBL/GenBank/DDBJ databases">
        <authorList>
            <person name="Floudas D."/>
            <person name="Bentzer J."/>
            <person name="Ahren D."/>
            <person name="Johansson T."/>
            <person name="Persson P."/>
            <person name="Tunlid A."/>
        </authorList>
    </citation>
    <scope>NUCLEOTIDE SEQUENCE [LARGE SCALE GENOMIC DNA]</scope>
    <source>
        <strain evidence="4 5">CBS 102.39</strain>
    </source>
</reference>
<dbReference type="InterPro" id="IPR036908">
    <property type="entry name" value="RlpA-like_sf"/>
</dbReference>
<accession>A0A8H4VR24</accession>
<proteinExistence type="predicted"/>
<name>A0A8H4VR24_9AGAR</name>
<dbReference type="InterPro" id="IPR051477">
    <property type="entry name" value="Expansin_CellWall"/>
</dbReference>
<dbReference type="AlphaFoldDB" id="A0A8H4VR24"/>
<feature type="signal peptide" evidence="2">
    <location>
        <begin position="1"/>
        <end position="24"/>
    </location>
</feature>
<gene>
    <name evidence="4" type="ORF">D9613_008544</name>
</gene>
<evidence type="ECO:0000313" key="4">
    <source>
        <dbReference type="EMBL" id="KAF4616949.1"/>
    </source>
</evidence>